<evidence type="ECO:0000313" key="10">
    <source>
        <dbReference type="EMBL" id="PED83793.1"/>
    </source>
</evidence>
<dbReference type="RefSeq" id="WP_097896891.1">
    <property type="nucleotide sequence ID" value="NZ_NVOR01000012.1"/>
</dbReference>
<feature type="transmembrane region" description="Helical" evidence="7">
    <location>
        <begin position="181"/>
        <end position="204"/>
    </location>
</feature>
<dbReference type="GO" id="GO:0004888">
    <property type="term" value="F:transmembrane signaling receptor activity"/>
    <property type="evidence" value="ECO:0007669"/>
    <property type="project" value="InterPro"/>
</dbReference>
<keyword evidence="3 7" id="KW-0472">Membrane</keyword>
<feature type="domain" description="HAMP" evidence="9">
    <location>
        <begin position="202"/>
        <end position="255"/>
    </location>
</feature>
<evidence type="ECO:0000256" key="3">
    <source>
        <dbReference type="ARBA" id="ARBA00023136"/>
    </source>
</evidence>
<dbReference type="Pfam" id="PF00015">
    <property type="entry name" value="MCPsignal"/>
    <property type="match status" value="1"/>
</dbReference>
<evidence type="ECO:0008006" key="12">
    <source>
        <dbReference type="Google" id="ProtNLM"/>
    </source>
</evidence>
<dbReference type="PROSITE" id="PS50885">
    <property type="entry name" value="HAMP"/>
    <property type="match status" value="1"/>
</dbReference>
<comment type="subcellular location">
    <subcellularLocation>
        <location evidence="1">Cell membrane</location>
    </subcellularLocation>
</comment>
<dbReference type="PROSITE" id="PS50111">
    <property type="entry name" value="CHEMOTAXIS_TRANSDUC_2"/>
    <property type="match status" value="1"/>
</dbReference>
<dbReference type="CDD" id="cd11386">
    <property type="entry name" value="MCP_signal"/>
    <property type="match status" value="1"/>
</dbReference>
<evidence type="ECO:0000259" key="9">
    <source>
        <dbReference type="PROSITE" id="PS50885"/>
    </source>
</evidence>
<evidence type="ECO:0000256" key="4">
    <source>
        <dbReference type="ARBA" id="ARBA00023224"/>
    </source>
</evidence>
<evidence type="ECO:0000256" key="1">
    <source>
        <dbReference type="ARBA" id="ARBA00004236"/>
    </source>
</evidence>
<dbReference type="InterPro" id="IPR004090">
    <property type="entry name" value="Chemotax_Me-accpt_rcpt"/>
</dbReference>
<dbReference type="CDD" id="cd06225">
    <property type="entry name" value="HAMP"/>
    <property type="match status" value="1"/>
</dbReference>
<feature type="transmembrane region" description="Helical" evidence="7">
    <location>
        <begin position="12"/>
        <end position="30"/>
    </location>
</feature>
<dbReference type="InterPro" id="IPR024478">
    <property type="entry name" value="HlyB_4HB_MCP"/>
</dbReference>
<dbReference type="SUPFAM" id="SSF58104">
    <property type="entry name" value="Methyl-accepting chemotaxis protein (MCP) signaling domain"/>
    <property type="match status" value="1"/>
</dbReference>
<dbReference type="PANTHER" id="PTHR32089:SF112">
    <property type="entry name" value="LYSOZYME-LIKE PROTEIN-RELATED"/>
    <property type="match status" value="1"/>
</dbReference>
<dbReference type="Gene3D" id="1.10.287.950">
    <property type="entry name" value="Methyl-accepting chemotaxis protein"/>
    <property type="match status" value="1"/>
</dbReference>
<dbReference type="Pfam" id="PF12729">
    <property type="entry name" value="4HB_MCP_1"/>
    <property type="match status" value="1"/>
</dbReference>
<dbReference type="InterPro" id="IPR003660">
    <property type="entry name" value="HAMP_dom"/>
</dbReference>
<name>A0AA91VFU4_9BACI</name>
<dbReference type="GO" id="GO:0005886">
    <property type="term" value="C:plasma membrane"/>
    <property type="evidence" value="ECO:0007669"/>
    <property type="project" value="UniProtKB-SubCell"/>
</dbReference>
<dbReference type="EMBL" id="NVOR01000012">
    <property type="protein sequence ID" value="PED83793.1"/>
    <property type="molecule type" value="Genomic_DNA"/>
</dbReference>
<accession>A0AA91VFU4</accession>
<dbReference type="SMART" id="SM00283">
    <property type="entry name" value="MA"/>
    <property type="match status" value="1"/>
</dbReference>
<evidence type="ECO:0000259" key="8">
    <source>
        <dbReference type="PROSITE" id="PS50111"/>
    </source>
</evidence>
<organism evidence="10 11">
    <name type="scientific">Bacillus pseudomycoides</name>
    <dbReference type="NCBI Taxonomy" id="64104"/>
    <lineage>
        <taxon>Bacteria</taxon>
        <taxon>Bacillati</taxon>
        <taxon>Bacillota</taxon>
        <taxon>Bacilli</taxon>
        <taxon>Bacillales</taxon>
        <taxon>Bacillaceae</taxon>
        <taxon>Bacillus</taxon>
        <taxon>Bacillus cereus group</taxon>
    </lineage>
</organism>
<sequence>MRNIRSKILTSFLFVIILLIGISTFGYFGISKSNTEIHTLVTEEYKQVSKANELSANVANRVILARGYVLYGDTKYKDLFLEETKESEKLKAELQDIMGNTEAYKAAVQKTIKWENLITDQVIPAYTKGGFNEAIPLMENYCQLWSMDAINAWDKIKIDAEQKLKNKGTKLIENGEREQKIFVITALIITMIGIAIAIFISRAITIPITLVVKRLSQIAKNDLTGESLSIKTKDELEVLACSTNEVADNLQSIITKLSNTESQLNITSQELIKQNHQLTKHADEVTHSINIVTKGSETQYKEAQETVTSMTNVSSDIQSISKLSNIASQKTIGVCKSANEGNAIIQQTMLQMNTIHDSINHTSEVISKLGHLSVEINTIVEVINGIADQTNLLALNAAIEAARAGENGKGFAVVADEVRTLAEQSKTSSKQIVSLIKEIQNCTQSAIQTTHVTKNDTETGLVVVNAAGQAFEKISVAINEITLQIQEVSVYSQQISINTETVSASINQLSNIASDNYNKSQSVKKSAQQQIDAMSHTTNTINKLSIMAEELKNVLKHFTL</sequence>
<dbReference type="InterPro" id="IPR004089">
    <property type="entry name" value="MCPsignal_dom"/>
</dbReference>
<gene>
    <name evidence="10" type="ORF">CON65_04300</name>
</gene>
<evidence type="ECO:0000256" key="7">
    <source>
        <dbReference type="SAM" id="Phobius"/>
    </source>
</evidence>
<keyword evidence="7" id="KW-1133">Transmembrane helix</keyword>
<keyword evidence="7" id="KW-0812">Transmembrane</keyword>
<dbReference type="Proteomes" id="UP000221020">
    <property type="component" value="Unassembled WGS sequence"/>
</dbReference>
<evidence type="ECO:0000256" key="6">
    <source>
        <dbReference type="PROSITE-ProRule" id="PRU00284"/>
    </source>
</evidence>
<dbReference type="GO" id="GO:0006935">
    <property type="term" value="P:chemotaxis"/>
    <property type="evidence" value="ECO:0007669"/>
    <property type="project" value="InterPro"/>
</dbReference>
<comment type="caution">
    <text evidence="10">The sequence shown here is derived from an EMBL/GenBank/DDBJ whole genome shotgun (WGS) entry which is preliminary data.</text>
</comment>
<reference evidence="10 11" key="1">
    <citation type="submission" date="2017-09" db="EMBL/GenBank/DDBJ databases">
        <title>Large-scale bioinformatics analysis of Bacillus genomes uncovers conserved roles of natural products in bacterial physiology.</title>
        <authorList>
            <consortium name="Agbiome Team Llc"/>
            <person name="Bleich R.M."/>
            <person name="Grubbs K.J."/>
            <person name="Santa Maria K.C."/>
            <person name="Allen S.E."/>
            <person name="Farag S."/>
            <person name="Shank E.A."/>
            <person name="Bowers A."/>
        </authorList>
    </citation>
    <scope>NUCLEOTIDE SEQUENCE [LARGE SCALE GENOMIC DNA]</scope>
    <source>
        <strain evidence="10 11">AFS092012</strain>
    </source>
</reference>
<feature type="domain" description="Methyl-accepting transducer" evidence="8">
    <location>
        <begin position="274"/>
        <end position="510"/>
    </location>
</feature>
<dbReference type="PRINTS" id="PR00260">
    <property type="entry name" value="CHEMTRNSDUCR"/>
</dbReference>
<keyword evidence="4 6" id="KW-0807">Transducer</keyword>
<evidence type="ECO:0000256" key="5">
    <source>
        <dbReference type="ARBA" id="ARBA00029447"/>
    </source>
</evidence>
<dbReference type="AlphaFoldDB" id="A0AA91VFU4"/>
<evidence type="ECO:0000256" key="2">
    <source>
        <dbReference type="ARBA" id="ARBA00022475"/>
    </source>
</evidence>
<evidence type="ECO:0000313" key="11">
    <source>
        <dbReference type="Proteomes" id="UP000221020"/>
    </source>
</evidence>
<proteinExistence type="inferred from homology"/>
<dbReference type="Gene3D" id="6.10.340.10">
    <property type="match status" value="1"/>
</dbReference>
<dbReference type="PANTHER" id="PTHR32089">
    <property type="entry name" value="METHYL-ACCEPTING CHEMOTAXIS PROTEIN MCPB"/>
    <property type="match status" value="1"/>
</dbReference>
<comment type="similarity">
    <text evidence="5">Belongs to the methyl-accepting chemotaxis (MCP) protein family.</text>
</comment>
<keyword evidence="2" id="KW-1003">Cell membrane</keyword>
<dbReference type="GO" id="GO:0007165">
    <property type="term" value="P:signal transduction"/>
    <property type="evidence" value="ECO:0007669"/>
    <property type="project" value="UniProtKB-KW"/>
</dbReference>
<protein>
    <recommendedName>
        <fullName evidence="12">Methyl-accepting chemotaxis protein</fullName>
    </recommendedName>
</protein>